<keyword evidence="10" id="KW-1185">Reference proteome</keyword>
<dbReference type="InterPro" id="IPR037185">
    <property type="entry name" value="EmrE-like"/>
</dbReference>
<keyword evidence="6 8" id="KW-0472">Membrane</keyword>
<feature type="transmembrane region" description="Helical" evidence="8">
    <location>
        <begin position="59"/>
        <end position="78"/>
    </location>
</feature>
<evidence type="ECO:0000256" key="7">
    <source>
        <dbReference type="RuleBase" id="RU003942"/>
    </source>
</evidence>
<evidence type="ECO:0000256" key="1">
    <source>
        <dbReference type="ARBA" id="ARBA00004651"/>
    </source>
</evidence>
<evidence type="ECO:0000256" key="4">
    <source>
        <dbReference type="ARBA" id="ARBA00022692"/>
    </source>
</evidence>
<dbReference type="RefSeq" id="WP_203653888.1">
    <property type="nucleotide sequence ID" value="NZ_BAAAZM010000031.1"/>
</dbReference>
<dbReference type="SUPFAM" id="SSF103481">
    <property type="entry name" value="Multidrug resistance efflux transporter EmrE"/>
    <property type="match status" value="1"/>
</dbReference>
<evidence type="ECO:0000256" key="2">
    <source>
        <dbReference type="ARBA" id="ARBA00022448"/>
    </source>
</evidence>
<dbReference type="InterPro" id="IPR045324">
    <property type="entry name" value="Small_multidrug_res"/>
</dbReference>
<keyword evidence="2" id="KW-0813">Transport</keyword>
<dbReference type="FunFam" id="1.10.3730.20:FF:000001">
    <property type="entry name" value="Quaternary ammonium compound resistance transporter SugE"/>
    <property type="match status" value="1"/>
</dbReference>
<protein>
    <recommendedName>
        <fullName evidence="11">Small multidrug resistance pump</fullName>
    </recommendedName>
</protein>
<evidence type="ECO:0000256" key="3">
    <source>
        <dbReference type="ARBA" id="ARBA00022475"/>
    </source>
</evidence>
<dbReference type="InterPro" id="IPR000390">
    <property type="entry name" value="Small_drug/metabolite_transptr"/>
</dbReference>
<sequence>MPYVLLAAAIAAEITATSLLKLSAGFTKLWPSVGTVLGYLVSFALLSQTLKSMPVSVAYAIWSGAGTAVVAAVGMVLLHEPVSMVKIGGIALIVAGVVALNLGGGH</sequence>
<dbReference type="GO" id="GO:0005886">
    <property type="term" value="C:plasma membrane"/>
    <property type="evidence" value="ECO:0007669"/>
    <property type="project" value="UniProtKB-SubCell"/>
</dbReference>
<evidence type="ECO:0000256" key="5">
    <source>
        <dbReference type="ARBA" id="ARBA00022989"/>
    </source>
</evidence>
<dbReference type="EMBL" id="BOMB01000001">
    <property type="protein sequence ID" value="GID09149.1"/>
    <property type="molecule type" value="Genomic_DNA"/>
</dbReference>
<dbReference type="PANTHER" id="PTHR30561:SF1">
    <property type="entry name" value="MULTIDRUG TRANSPORTER EMRE"/>
    <property type="match status" value="1"/>
</dbReference>
<keyword evidence="5 8" id="KW-1133">Transmembrane helix</keyword>
<dbReference type="GO" id="GO:0022857">
    <property type="term" value="F:transmembrane transporter activity"/>
    <property type="evidence" value="ECO:0007669"/>
    <property type="project" value="InterPro"/>
</dbReference>
<dbReference type="AlphaFoldDB" id="A0A8J3NBA6"/>
<evidence type="ECO:0000313" key="10">
    <source>
        <dbReference type="Proteomes" id="UP000612808"/>
    </source>
</evidence>
<accession>A0A8J3NBA6</accession>
<evidence type="ECO:0000256" key="6">
    <source>
        <dbReference type="ARBA" id="ARBA00023136"/>
    </source>
</evidence>
<dbReference type="Gene3D" id="1.10.3730.20">
    <property type="match status" value="1"/>
</dbReference>
<proteinExistence type="inferred from homology"/>
<organism evidence="9 10">
    <name type="scientific">Actinocatenispora rupis</name>
    <dbReference type="NCBI Taxonomy" id="519421"/>
    <lineage>
        <taxon>Bacteria</taxon>
        <taxon>Bacillati</taxon>
        <taxon>Actinomycetota</taxon>
        <taxon>Actinomycetes</taxon>
        <taxon>Micromonosporales</taxon>
        <taxon>Micromonosporaceae</taxon>
        <taxon>Actinocatenispora</taxon>
    </lineage>
</organism>
<evidence type="ECO:0008006" key="11">
    <source>
        <dbReference type="Google" id="ProtNLM"/>
    </source>
</evidence>
<comment type="caution">
    <text evidence="9">The sequence shown here is derived from an EMBL/GenBank/DDBJ whole genome shotgun (WGS) entry which is preliminary data.</text>
</comment>
<dbReference type="Pfam" id="PF00893">
    <property type="entry name" value="Multi_Drug_Res"/>
    <property type="match status" value="1"/>
</dbReference>
<reference evidence="9" key="1">
    <citation type="submission" date="2021-01" db="EMBL/GenBank/DDBJ databases">
        <title>Whole genome shotgun sequence of Actinocatenispora rupis NBRC 107355.</title>
        <authorList>
            <person name="Komaki H."/>
            <person name="Tamura T."/>
        </authorList>
    </citation>
    <scope>NUCLEOTIDE SEQUENCE</scope>
    <source>
        <strain evidence="9">NBRC 107355</strain>
    </source>
</reference>
<keyword evidence="3" id="KW-1003">Cell membrane</keyword>
<keyword evidence="4 7" id="KW-0812">Transmembrane</keyword>
<comment type="subcellular location">
    <subcellularLocation>
        <location evidence="1 7">Cell membrane</location>
        <topology evidence="1 7">Multi-pass membrane protein</topology>
    </subcellularLocation>
</comment>
<feature type="transmembrane region" description="Helical" evidence="8">
    <location>
        <begin position="29"/>
        <end position="47"/>
    </location>
</feature>
<evidence type="ECO:0000256" key="8">
    <source>
        <dbReference type="SAM" id="Phobius"/>
    </source>
</evidence>
<feature type="transmembrane region" description="Helical" evidence="8">
    <location>
        <begin position="84"/>
        <end position="103"/>
    </location>
</feature>
<dbReference type="PANTHER" id="PTHR30561">
    <property type="entry name" value="SMR FAMILY PROTON-DEPENDENT DRUG EFFLUX TRANSPORTER SUGE"/>
    <property type="match status" value="1"/>
</dbReference>
<name>A0A8J3NBA6_9ACTN</name>
<dbReference type="Proteomes" id="UP000612808">
    <property type="component" value="Unassembled WGS sequence"/>
</dbReference>
<evidence type="ECO:0000313" key="9">
    <source>
        <dbReference type="EMBL" id="GID09149.1"/>
    </source>
</evidence>
<gene>
    <name evidence="9" type="ORF">Aru02nite_00380</name>
</gene>
<comment type="similarity">
    <text evidence="7">Belongs to the drug/metabolite transporter (DMT) superfamily. Small multidrug resistance (SMR) (TC 2.A.7.1) family.</text>
</comment>